<accession>A0A840CDW3</accession>
<protein>
    <submittedName>
        <fullName evidence="1">Uncharacterized protein</fullName>
    </submittedName>
</protein>
<dbReference type="AlphaFoldDB" id="A0A840CDW3"/>
<reference evidence="1 2" key="1">
    <citation type="submission" date="2020-08" db="EMBL/GenBank/DDBJ databases">
        <title>Genomic Encyclopedia of Type Strains, Phase IV (KMG-IV): sequencing the most valuable type-strain genomes for metagenomic binning, comparative biology and taxonomic classification.</title>
        <authorList>
            <person name="Goeker M."/>
        </authorList>
    </citation>
    <scope>NUCLEOTIDE SEQUENCE [LARGE SCALE GENOMIC DNA]</scope>
    <source>
        <strain evidence="1 2">DSM 104969</strain>
    </source>
</reference>
<proteinExistence type="predicted"/>
<comment type="caution">
    <text evidence="1">The sequence shown here is derived from an EMBL/GenBank/DDBJ whole genome shotgun (WGS) entry which is preliminary data.</text>
</comment>
<keyword evidence="2" id="KW-1185">Reference proteome</keyword>
<name>A0A840CDW3_9BACT</name>
<evidence type="ECO:0000313" key="1">
    <source>
        <dbReference type="EMBL" id="MBB4034167.1"/>
    </source>
</evidence>
<dbReference type="EMBL" id="JACIEP010000001">
    <property type="protein sequence ID" value="MBB4034167.1"/>
    <property type="molecule type" value="Genomic_DNA"/>
</dbReference>
<organism evidence="1 2">
    <name type="scientific">Dysgonomonas hofstadii</name>
    <dbReference type="NCBI Taxonomy" id="637886"/>
    <lineage>
        <taxon>Bacteria</taxon>
        <taxon>Pseudomonadati</taxon>
        <taxon>Bacteroidota</taxon>
        <taxon>Bacteroidia</taxon>
        <taxon>Bacteroidales</taxon>
        <taxon>Dysgonomonadaceae</taxon>
        <taxon>Dysgonomonas</taxon>
    </lineage>
</organism>
<dbReference type="Proteomes" id="UP000555103">
    <property type="component" value="Unassembled WGS sequence"/>
</dbReference>
<evidence type="ECO:0000313" key="2">
    <source>
        <dbReference type="Proteomes" id="UP000555103"/>
    </source>
</evidence>
<sequence length="45" mass="5055">MCQYADVTMKEMKNLDNKICKVCQVLLSVVLERSEVSRGVLHVSG</sequence>
<gene>
    <name evidence="1" type="ORF">GGR21_000052</name>
</gene>